<reference evidence="4 5" key="1">
    <citation type="submission" date="2018-11" db="EMBL/GenBank/DDBJ databases">
        <title>Rufibacter latericius sp. nov., isolated from water in Baiyang Lake.</title>
        <authorList>
            <person name="Yang Y."/>
        </authorList>
    </citation>
    <scope>NUCLEOTIDE SEQUENCE [LARGE SCALE GENOMIC DNA]</scope>
    <source>
        <strain evidence="4 5">MCC P1</strain>
    </source>
</reference>
<keyword evidence="2" id="KW-0472">Membrane</keyword>
<keyword evidence="2" id="KW-1133">Transmembrane helix</keyword>
<dbReference type="InterPro" id="IPR012171">
    <property type="entry name" value="Fatty_acid_desaturase"/>
</dbReference>
<evidence type="ECO:0000256" key="2">
    <source>
        <dbReference type="SAM" id="Phobius"/>
    </source>
</evidence>
<dbReference type="PANTHER" id="PTHR19353">
    <property type="entry name" value="FATTY ACID DESATURASE 2"/>
    <property type="match status" value="1"/>
</dbReference>
<dbReference type="CDD" id="cd03506">
    <property type="entry name" value="Delta6-FADS-like"/>
    <property type="match status" value="1"/>
</dbReference>
<feature type="region of interest" description="Disordered" evidence="1">
    <location>
        <begin position="366"/>
        <end position="395"/>
    </location>
</feature>
<proteinExistence type="predicted"/>
<dbReference type="EMBL" id="RJJE01000003">
    <property type="protein sequence ID" value="RNI31952.1"/>
    <property type="molecule type" value="Genomic_DNA"/>
</dbReference>
<dbReference type="Proteomes" id="UP000271010">
    <property type="component" value="Unassembled WGS sequence"/>
</dbReference>
<evidence type="ECO:0000259" key="3">
    <source>
        <dbReference type="Pfam" id="PF00487"/>
    </source>
</evidence>
<feature type="transmembrane region" description="Helical" evidence="2">
    <location>
        <begin position="65"/>
        <end position="86"/>
    </location>
</feature>
<feature type="transmembrane region" description="Helical" evidence="2">
    <location>
        <begin position="161"/>
        <end position="179"/>
    </location>
</feature>
<name>A0A3M9N2C3_9BACT</name>
<feature type="domain" description="Fatty acid desaturase" evidence="3">
    <location>
        <begin position="69"/>
        <end position="337"/>
    </location>
</feature>
<dbReference type="RefSeq" id="WP_123132088.1">
    <property type="nucleotide sequence ID" value="NZ_RJJE01000003.1"/>
</dbReference>
<feature type="compositionally biased region" description="Basic and acidic residues" evidence="1">
    <location>
        <begin position="366"/>
        <end position="376"/>
    </location>
</feature>
<keyword evidence="5" id="KW-1185">Reference proteome</keyword>
<dbReference type="GO" id="GO:0016717">
    <property type="term" value="F:oxidoreductase activity, acting on paired donors, with oxidation of a pair of donors resulting in the reduction of molecular oxygen to two molecules of water"/>
    <property type="evidence" value="ECO:0007669"/>
    <property type="project" value="TreeGrafter"/>
</dbReference>
<gene>
    <name evidence="4" type="ORF">EFA69_05440</name>
</gene>
<dbReference type="OrthoDB" id="104711at2"/>
<dbReference type="InterPro" id="IPR005804">
    <property type="entry name" value="FA_desaturase_dom"/>
</dbReference>
<dbReference type="PANTHER" id="PTHR19353:SF19">
    <property type="entry name" value="DELTA(5) FATTY ACID DESATURASE C-RELATED"/>
    <property type="match status" value="1"/>
</dbReference>
<feature type="transmembrane region" description="Helical" evidence="2">
    <location>
        <begin position="203"/>
        <end position="223"/>
    </location>
</feature>
<dbReference type="GO" id="GO:0016020">
    <property type="term" value="C:membrane"/>
    <property type="evidence" value="ECO:0007669"/>
    <property type="project" value="TreeGrafter"/>
</dbReference>
<evidence type="ECO:0000313" key="4">
    <source>
        <dbReference type="EMBL" id="RNI31952.1"/>
    </source>
</evidence>
<comment type="caution">
    <text evidence="4">The sequence shown here is derived from an EMBL/GenBank/DDBJ whole genome shotgun (WGS) entry which is preliminary data.</text>
</comment>
<dbReference type="GO" id="GO:0008610">
    <property type="term" value="P:lipid biosynthetic process"/>
    <property type="evidence" value="ECO:0007669"/>
    <property type="project" value="UniProtKB-ARBA"/>
</dbReference>
<protein>
    <submittedName>
        <fullName evidence="4">Acyl-CoA desaturase</fullName>
    </submittedName>
</protein>
<sequence>MSQKLKFINTNQSAFFGTARKNVDAYFQEHGLSKHANTFMWIKTAFFLAGFFSLYFLILSGWFGMGVMVGLTLALGAFAAFIGFNICHDAIHGSFSKSSKVNKGLSYLFYLIGANPYLWGISHNVVHHTYTNIPGHDEDIEVAPGLIRLDESEKVNKVQRFQHVYAFWLYGLASLSWALRKDYVKFFQKQIGQHRNQHPKREYFNLFFYKFVHYFVFIGVPLLVLDLAWWQAALGFLIMHLAEGAVMGLVFQLAHVVEGTDFPVPNEQGNVEEAWANHQMRTTANFAPQSVVASFLLGGLNRQIEHHLFPKVCHVHYPAISRIVKQTAEEFHLPYLEIKSFRAALASHYRMLRKLGKEAYEAQAKEPLEAGPEREGILSPLPQATAHPLDKPVLV</sequence>
<evidence type="ECO:0000256" key="1">
    <source>
        <dbReference type="SAM" id="MobiDB-lite"/>
    </source>
</evidence>
<feature type="transmembrane region" description="Helical" evidence="2">
    <location>
        <begin position="107"/>
        <end position="126"/>
    </location>
</feature>
<dbReference type="PIRSF" id="PIRSF015921">
    <property type="entry name" value="FA_sphinglp_des"/>
    <property type="match status" value="1"/>
</dbReference>
<feature type="transmembrane region" description="Helical" evidence="2">
    <location>
        <begin position="229"/>
        <end position="251"/>
    </location>
</feature>
<evidence type="ECO:0000313" key="5">
    <source>
        <dbReference type="Proteomes" id="UP000271010"/>
    </source>
</evidence>
<organism evidence="4 5">
    <name type="scientific">Rufibacter immobilis</name>
    <dbReference type="NCBI Taxonomy" id="1348778"/>
    <lineage>
        <taxon>Bacteria</taxon>
        <taxon>Pseudomonadati</taxon>
        <taxon>Bacteroidota</taxon>
        <taxon>Cytophagia</taxon>
        <taxon>Cytophagales</taxon>
        <taxon>Hymenobacteraceae</taxon>
        <taxon>Rufibacter</taxon>
    </lineage>
</organism>
<keyword evidence="2" id="KW-0812">Transmembrane</keyword>
<accession>A0A3M9N2C3</accession>
<feature type="transmembrane region" description="Helical" evidence="2">
    <location>
        <begin position="40"/>
        <end position="59"/>
    </location>
</feature>
<dbReference type="AlphaFoldDB" id="A0A3M9N2C3"/>
<dbReference type="Pfam" id="PF00487">
    <property type="entry name" value="FA_desaturase"/>
    <property type="match status" value="1"/>
</dbReference>